<dbReference type="Pfam" id="PF17921">
    <property type="entry name" value="Integrase_H2C2"/>
    <property type="match status" value="1"/>
</dbReference>
<evidence type="ECO:0000313" key="1">
    <source>
        <dbReference type="EMBL" id="VDP38738.1"/>
    </source>
</evidence>
<dbReference type="AlphaFoldDB" id="A0A183MYV6"/>
<gene>
    <name evidence="1" type="ORF">SMRZ_LOCUS21231</name>
</gene>
<name>A0A183MYV6_9TREM</name>
<reference evidence="1 2" key="1">
    <citation type="submission" date="2018-11" db="EMBL/GenBank/DDBJ databases">
        <authorList>
            <consortium name="Pathogen Informatics"/>
        </authorList>
    </citation>
    <scope>NUCLEOTIDE SEQUENCE [LARGE SCALE GENOMIC DNA]</scope>
    <source>
        <strain evidence="1 2">Zambia</strain>
    </source>
</reference>
<dbReference type="InterPro" id="IPR036397">
    <property type="entry name" value="RNaseH_sf"/>
</dbReference>
<dbReference type="STRING" id="48269.A0A183MYV6"/>
<dbReference type="Proteomes" id="UP000277204">
    <property type="component" value="Unassembled WGS sequence"/>
</dbReference>
<evidence type="ECO:0000313" key="2">
    <source>
        <dbReference type="Proteomes" id="UP000277204"/>
    </source>
</evidence>
<dbReference type="PROSITE" id="PS50994">
    <property type="entry name" value="INTEGRASE"/>
    <property type="match status" value="1"/>
</dbReference>
<dbReference type="InterPro" id="IPR040676">
    <property type="entry name" value="DUF5641"/>
</dbReference>
<sequence>MIVLNYILNTTSRFKTYVANRINFIHKRTRPSQWKYVPSSINPVDLASRGIRKYDPNCIEAWLSGSEFLTTEKDKWPEYRREVILKLPVELELKNTTTFDTMTTVFPLDKFISYFSSWIKLKQGTAWLIRFKRYLCNKTVVRGPLTLNELDNAEGDLLKYVQEQELAEIRQWIKRHKHSDNNLSKNHVINKLRPIVVDNLIRVGGRLNRSDLPLEQKHPIILPSKHPITELIIRYYHQAEGHMGVYYTLAALRKRFWILKGTTAVKRIIHKCIGCRIRSARPMSQLVGNLSPTRITPDFPFATTGVDYFGPIMIKEGRKSRKCYGCLFTCFNTRAVHIEVACALSIDSFLMALSRFSNRRGPPKKIYSDRGTTFVGLEKEIQLLLPDFKDNRVAKEMIRRNIEWYYNIPYASHRGGIWERLIRSIRRILSAVSGEQTMSYETLTTYLTEAQRILNDRPLVPVYDDPEQLETLSPNNLLLLRKPNLHQIEISLRERYSRQWRQAQLLATTFWRRWIKEYLPLLQTRTKWTQKRRDLQVGDLVLVIGDSYARNNWPKGLVISIDPGEDGLVRQAKIRTSKGIIIRDIRKICLLEGADD</sequence>
<dbReference type="InterPro" id="IPR001584">
    <property type="entry name" value="Integrase_cat-core"/>
</dbReference>
<proteinExistence type="predicted"/>
<dbReference type="GO" id="GO:0015074">
    <property type="term" value="P:DNA integration"/>
    <property type="evidence" value="ECO:0007669"/>
    <property type="project" value="InterPro"/>
</dbReference>
<dbReference type="EMBL" id="UZAI01018626">
    <property type="protein sequence ID" value="VDP38738.1"/>
    <property type="molecule type" value="Genomic_DNA"/>
</dbReference>
<dbReference type="SUPFAM" id="SSF53098">
    <property type="entry name" value="Ribonuclease H-like"/>
    <property type="match status" value="1"/>
</dbReference>
<dbReference type="InterPro" id="IPR041588">
    <property type="entry name" value="Integrase_H2C2"/>
</dbReference>
<dbReference type="Gene3D" id="3.30.420.10">
    <property type="entry name" value="Ribonuclease H-like superfamily/Ribonuclease H"/>
    <property type="match status" value="1"/>
</dbReference>
<dbReference type="Pfam" id="PF18701">
    <property type="entry name" value="DUF5641"/>
    <property type="match status" value="1"/>
</dbReference>
<dbReference type="GO" id="GO:0003676">
    <property type="term" value="F:nucleic acid binding"/>
    <property type="evidence" value="ECO:0007669"/>
    <property type="project" value="InterPro"/>
</dbReference>
<keyword evidence="2" id="KW-1185">Reference proteome</keyword>
<dbReference type="Gene3D" id="1.10.340.70">
    <property type="match status" value="1"/>
</dbReference>
<protein>
    <submittedName>
        <fullName evidence="1">Uncharacterized protein</fullName>
    </submittedName>
</protein>
<dbReference type="InterPro" id="IPR012337">
    <property type="entry name" value="RNaseH-like_sf"/>
</dbReference>
<organism evidence="1 2">
    <name type="scientific">Schistosoma margrebowiei</name>
    <dbReference type="NCBI Taxonomy" id="48269"/>
    <lineage>
        <taxon>Eukaryota</taxon>
        <taxon>Metazoa</taxon>
        <taxon>Spiralia</taxon>
        <taxon>Lophotrochozoa</taxon>
        <taxon>Platyhelminthes</taxon>
        <taxon>Trematoda</taxon>
        <taxon>Digenea</taxon>
        <taxon>Strigeidida</taxon>
        <taxon>Schistosomatoidea</taxon>
        <taxon>Schistosomatidae</taxon>
        <taxon>Schistosoma</taxon>
    </lineage>
</organism>
<dbReference type="PANTHER" id="PTHR47331">
    <property type="entry name" value="PHD-TYPE DOMAIN-CONTAINING PROTEIN"/>
    <property type="match status" value="1"/>
</dbReference>
<accession>A0A183MYV6</accession>